<feature type="transmembrane region" description="Helical" evidence="7">
    <location>
        <begin position="180"/>
        <end position="200"/>
    </location>
</feature>
<protein>
    <submittedName>
        <fullName evidence="9">Sodium:proton antiporter</fullName>
    </submittedName>
</protein>
<evidence type="ECO:0000256" key="5">
    <source>
        <dbReference type="ARBA" id="ARBA00022989"/>
    </source>
</evidence>
<evidence type="ECO:0000313" key="10">
    <source>
        <dbReference type="Proteomes" id="UP000460272"/>
    </source>
</evidence>
<name>A0A6P2BQ01_9ACTN</name>
<evidence type="ECO:0000256" key="1">
    <source>
        <dbReference type="ARBA" id="ARBA00004651"/>
    </source>
</evidence>
<sequence>MSRRARLAFFAVAAAALAVTLGAGLAGLPSFGSQLTAYARMLNAVAQQQRHVTDVVSATTFDYRGIDTLFEEFILLSAVAGISVLLRPLSDETRELPEDKAPDRAIPPPGPAVWLLAVFLSSLLVLIGIETVTHGQLTPGGGFQGGVILASAFYVVYLGTNYRTVERFQPAPLLEASDGVGASGYVFIGLLGLLAGASFLSNVVGLGVAGTLISGGTIPLLNLVVGVEVAAGFAILASEFLDQTAVIRPRRQ</sequence>
<evidence type="ECO:0000256" key="2">
    <source>
        <dbReference type="ARBA" id="ARBA00009425"/>
    </source>
</evidence>
<reference evidence="9 10" key="1">
    <citation type="submission" date="2018-11" db="EMBL/GenBank/DDBJ databases">
        <title>Trebonia kvetii gen.nov., sp.nov., a novel acidophilic actinobacterium, and proposal of the new actinobacterial family Treboniaceae fam. nov.</title>
        <authorList>
            <person name="Rapoport D."/>
            <person name="Sagova-Mareckova M."/>
            <person name="Sedlacek I."/>
            <person name="Provaznik J."/>
            <person name="Kralova S."/>
            <person name="Pavlinic D."/>
            <person name="Benes V."/>
            <person name="Kopecky J."/>
        </authorList>
    </citation>
    <scope>NUCLEOTIDE SEQUENCE [LARGE SCALE GENOMIC DNA]</scope>
    <source>
        <strain evidence="9 10">15Tr583</strain>
    </source>
</reference>
<feature type="transmembrane region" description="Helical" evidence="7">
    <location>
        <begin position="73"/>
        <end position="90"/>
    </location>
</feature>
<feature type="transmembrane region" description="Helical" evidence="7">
    <location>
        <begin position="141"/>
        <end position="159"/>
    </location>
</feature>
<gene>
    <name evidence="9" type="ORF">EAS64_35880</name>
</gene>
<evidence type="ECO:0000256" key="7">
    <source>
        <dbReference type="SAM" id="Phobius"/>
    </source>
</evidence>
<dbReference type="GO" id="GO:0005886">
    <property type="term" value="C:plasma membrane"/>
    <property type="evidence" value="ECO:0007669"/>
    <property type="project" value="UniProtKB-SubCell"/>
</dbReference>
<dbReference type="OrthoDB" id="3476978at2"/>
<dbReference type="RefSeq" id="WP_145860435.1">
    <property type="nucleotide sequence ID" value="NZ_RPFW01000008.1"/>
</dbReference>
<feature type="transmembrane region" description="Helical" evidence="7">
    <location>
        <begin position="111"/>
        <end position="129"/>
    </location>
</feature>
<evidence type="ECO:0000313" key="9">
    <source>
        <dbReference type="EMBL" id="TVZ00737.1"/>
    </source>
</evidence>
<proteinExistence type="inferred from homology"/>
<organism evidence="9 10">
    <name type="scientific">Trebonia kvetii</name>
    <dbReference type="NCBI Taxonomy" id="2480626"/>
    <lineage>
        <taxon>Bacteria</taxon>
        <taxon>Bacillati</taxon>
        <taxon>Actinomycetota</taxon>
        <taxon>Actinomycetes</taxon>
        <taxon>Streptosporangiales</taxon>
        <taxon>Treboniaceae</taxon>
        <taxon>Trebonia</taxon>
    </lineage>
</organism>
<dbReference type="Pfam" id="PF04039">
    <property type="entry name" value="MnhB"/>
    <property type="match status" value="1"/>
</dbReference>
<comment type="subcellular location">
    <subcellularLocation>
        <location evidence="1">Cell membrane</location>
        <topology evidence="1">Multi-pass membrane protein</topology>
    </subcellularLocation>
</comment>
<feature type="transmembrane region" description="Helical" evidence="7">
    <location>
        <begin position="220"/>
        <end position="241"/>
    </location>
</feature>
<evidence type="ECO:0000256" key="4">
    <source>
        <dbReference type="ARBA" id="ARBA00022692"/>
    </source>
</evidence>
<evidence type="ECO:0000256" key="6">
    <source>
        <dbReference type="ARBA" id="ARBA00023136"/>
    </source>
</evidence>
<evidence type="ECO:0000259" key="8">
    <source>
        <dbReference type="Pfam" id="PF04039"/>
    </source>
</evidence>
<dbReference type="PANTHER" id="PTHR33932:SF4">
    <property type="entry name" value="NA(+)_H(+) ANTIPORTER SUBUNIT B"/>
    <property type="match status" value="1"/>
</dbReference>
<comment type="similarity">
    <text evidence="2">Belongs to the CPA3 antiporters (TC 2.A.63) subunit B family.</text>
</comment>
<comment type="caution">
    <text evidence="9">The sequence shown here is derived from an EMBL/GenBank/DDBJ whole genome shotgun (WGS) entry which is preliminary data.</text>
</comment>
<keyword evidence="10" id="KW-1185">Reference proteome</keyword>
<dbReference type="PANTHER" id="PTHR33932">
    <property type="entry name" value="NA(+)/H(+) ANTIPORTER SUBUNIT B"/>
    <property type="match status" value="1"/>
</dbReference>
<dbReference type="Proteomes" id="UP000460272">
    <property type="component" value="Unassembled WGS sequence"/>
</dbReference>
<dbReference type="EMBL" id="RPFW01000008">
    <property type="protein sequence ID" value="TVZ00737.1"/>
    <property type="molecule type" value="Genomic_DNA"/>
</dbReference>
<evidence type="ECO:0000256" key="3">
    <source>
        <dbReference type="ARBA" id="ARBA00022475"/>
    </source>
</evidence>
<keyword evidence="6 7" id="KW-0472">Membrane</keyword>
<keyword evidence="4 7" id="KW-0812">Transmembrane</keyword>
<dbReference type="InterPro" id="IPR050622">
    <property type="entry name" value="CPA3_antiporter_subunitB"/>
</dbReference>
<dbReference type="InterPro" id="IPR007182">
    <property type="entry name" value="MnhB"/>
</dbReference>
<accession>A0A6P2BQ01</accession>
<feature type="domain" description="Na+/H+ antiporter MnhB subunit-related protein" evidence="8">
    <location>
        <begin position="118"/>
        <end position="233"/>
    </location>
</feature>
<dbReference type="AlphaFoldDB" id="A0A6P2BQ01"/>
<keyword evidence="5 7" id="KW-1133">Transmembrane helix</keyword>
<keyword evidence="3" id="KW-1003">Cell membrane</keyword>